<evidence type="ECO:0000313" key="2">
    <source>
        <dbReference type="EMBL" id="QHI71194.1"/>
    </source>
</evidence>
<evidence type="ECO:0000259" key="1">
    <source>
        <dbReference type="Pfam" id="PF13175"/>
    </source>
</evidence>
<feature type="domain" description="Endonuclease GajA/Old nuclease/RecF-like AAA" evidence="1">
    <location>
        <begin position="1"/>
        <end position="341"/>
    </location>
</feature>
<dbReference type="RefSeq" id="WP_162360970.1">
    <property type="nucleotide sequence ID" value="NZ_CP047591.1"/>
</dbReference>
<protein>
    <submittedName>
        <fullName evidence="2">AAA family ATPase</fullName>
    </submittedName>
</protein>
<dbReference type="Pfam" id="PF13175">
    <property type="entry name" value="AAA_15"/>
    <property type="match status" value="1"/>
</dbReference>
<dbReference type="SUPFAM" id="SSF52540">
    <property type="entry name" value="P-loop containing nucleoside triphosphate hydrolases"/>
    <property type="match status" value="1"/>
</dbReference>
<dbReference type="EMBL" id="CP047591">
    <property type="protein sequence ID" value="QHI71194.1"/>
    <property type="molecule type" value="Genomic_DNA"/>
</dbReference>
<dbReference type="Proteomes" id="UP000463883">
    <property type="component" value="Chromosome"/>
</dbReference>
<proteinExistence type="predicted"/>
<dbReference type="PANTHER" id="PTHR43581">
    <property type="entry name" value="ATP/GTP PHOSPHATASE"/>
    <property type="match status" value="1"/>
</dbReference>
<reference evidence="2 3" key="1">
    <citation type="submission" date="2020-01" db="EMBL/GenBank/DDBJ databases">
        <title>Genomic analysis of Aminipila sp. CBA3637.</title>
        <authorList>
            <person name="Kim Y.B."/>
            <person name="Roh S.W."/>
        </authorList>
    </citation>
    <scope>NUCLEOTIDE SEQUENCE [LARGE SCALE GENOMIC DNA]</scope>
    <source>
        <strain evidence="2 3">CBA3637</strain>
    </source>
</reference>
<gene>
    <name evidence="2" type="ORF">Ami3637_01220</name>
</gene>
<dbReference type="KEGG" id="amic:Ami3637_01220"/>
<accession>A0A6P1MF28</accession>
<keyword evidence="3" id="KW-1185">Reference proteome</keyword>
<name>A0A6P1MF28_9FIRM</name>
<dbReference type="Gene3D" id="3.40.50.300">
    <property type="entry name" value="P-loop containing nucleotide triphosphate hydrolases"/>
    <property type="match status" value="1"/>
</dbReference>
<dbReference type="InterPro" id="IPR027417">
    <property type="entry name" value="P-loop_NTPase"/>
</dbReference>
<dbReference type="PANTHER" id="PTHR43581:SF2">
    <property type="entry name" value="EXCINUCLEASE ATPASE SUBUNIT"/>
    <property type="match status" value="1"/>
</dbReference>
<dbReference type="InterPro" id="IPR041685">
    <property type="entry name" value="AAA_GajA/Old/RecF-like"/>
</dbReference>
<evidence type="ECO:0000313" key="3">
    <source>
        <dbReference type="Proteomes" id="UP000463883"/>
    </source>
</evidence>
<organism evidence="2 3">
    <name type="scientific">Aminipila terrae</name>
    <dbReference type="NCBI Taxonomy" id="2697030"/>
    <lineage>
        <taxon>Bacteria</taxon>
        <taxon>Bacillati</taxon>
        <taxon>Bacillota</taxon>
        <taxon>Clostridia</taxon>
        <taxon>Peptostreptococcales</taxon>
        <taxon>Anaerovoracaceae</taxon>
        <taxon>Aminipila</taxon>
    </lineage>
</organism>
<dbReference type="InterPro" id="IPR051396">
    <property type="entry name" value="Bact_Antivir_Def_Nuclease"/>
</dbReference>
<sequence>MKFEAIAIRNFKSVRELNIEKLENASILIGKNSTGKTVIIDAILAVCQMYKICIRNFNEQENNIEIDVKLSIDEEDLRLLHKQGKVSKYKRWELWIADFTNKLPSFKDGMVSFTFIANKQGSFRYYDGFKKDNKYIIQILPKLYYIDHTRNLEEIQADILMTRSHETALSELRANKCIFDGTKNCNECFQCIGVIEKKQPNQLSIFETEKLLEYKLVNLDMDNFIERLNYYFNKNSGLPYSLIYQFNFDVGALFKMNVMMYQKQNDEIEWTKNMSDGMKSIYIFSLLEAYLEIEEKMPCIILIEDPEMFLHPQLQKIASEILYRLSLKNQVIFSTHSPNMVFNFNTRQIKQVKLDKDGYTVLKEQNDISRILDDLGYSANDLMNVSFVFIVEGKQDRNRLPLLLNKYYSEIYDDAGRLHRISIITTNSCTNIKTYANLKYINQLYLKDQFVMIRDGDGKDKKELQEQLCNYYKLREAEDIGNLPKVLPRNVLVLNYYSFENYFLDPAVMAQIGVVASEEEFYDILFEKYQEYLYRMTSFKNLYEKTGVVINSKQDIKDNMDLIRIYGRGHNLFDIFYGRYKDDKENEILKKYIDVAPRENFKDILDAIDSFIYFSNRKI</sequence>
<dbReference type="AlphaFoldDB" id="A0A6P1MF28"/>